<gene>
    <name evidence="10" type="ORF">LCGC14_0864370</name>
</gene>
<evidence type="ECO:0000256" key="7">
    <source>
        <dbReference type="ARBA" id="ARBA00047942"/>
    </source>
</evidence>
<keyword evidence="6" id="KW-0238">DNA-binding</keyword>
<organism evidence="10">
    <name type="scientific">marine sediment metagenome</name>
    <dbReference type="NCBI Taxonomy" id="412755"/>
    <lineage>
        <taxon>unclassified sequences</taxon>
        <taxon>metagenomes</taxon>
        <taxon>ecological metagenomes</taxon>
    </lineage>
</organism>
<dbReference type="InterPro" id="IPR029063">
    <property type="entry name" value="SAM-dependent_MTases_sf"/>
</dbReference>
<keyword evidence="2" id="KW-0489">Methyltransferase</keyword>
<dbReference type="Gene3D" id="3.40.50.150">
    <property type="entry name" value="Vaccinia Virus protein VP39"/>
    <property type="match status" value="1"/>
</dbReference>
<dbReference type="InterPro" id="IPR025931">
    <property type="entry name" value="TaqI_C"/>
</dbReference>
<dbReference type="EC" id="2.1.1.72" evidence="1"/>
<dbReference type="GO" id="GO:0003677">
    <property type="term" value="F:DNA binding"/>
    <property type="evidence" value="ECO:0007669"/>
    <property type="project" value="UniProtKB-KW"/>
</dbReference>
<dbReference type="PRINTS" id="PR00507">
    <property type="entry name" value="N12N6MTFRASE"/>
</dbReference>
<dbReference type="InterPro" id="IPR011639">
    <property type="entry name" value="MethylTrfase_TaqI-like_dom"/>
</dbReference>
<evidence type="ECO:0000256" key="2">
    <source>
        <dbReference type="ARBA" id="ARBA00022603"/>
    </source>
</evidence>
<keyword evidence="3" id="KW-0808">Transferase</keyword>
<name>A0A0F9P6G6_9ZZZZ</name>
<accession>A0A0F9P6G6</accession>
<comment type="caution">
    <text evidence="10">The sequence shown here is derived from an EMBL/GenBank/DDBJ whole genome shotgun (WGS) entry which is preliminary data.</text>
</comment>
<feature type="domain" description="Type II methyltransferase M.TaqI-like" evidence="8">
    <location>
        <begin position="465"/>
        <end position="632"/>
    </location>
</feature>
<protein>
    <recommendedName>
        <fullName evidence="1">site-specific DNA-methyltransferase (adenine-specific)</fullName>
        <ecNumber evidence="1">2.1.1.72</ecNumber>
    </recommendedName>
</protein>
<evidence type="ECO:0000256" key="5">
    <source>
        <dbReference type="ARBA" id="ARBA00022747"/>
    </source>
</evidence>
<keyword evidence="5" id="KW-0680">Restriction system</keyword>
<evidence type="ECO:0000256" key="6">
    <source>
        <dbReference type="ARBA" id="ARBA00023125"/>
    </source>
</evidence>
<reference evidence="10" key="1">
    <citation type="journal article" date="2015" name="Nature">
        <title>Complex archaea that bridge the gap between prokaryotes and eukaryotes.</title>
        <authorList>
            <person name="Spang A."/>
            <person name="Saw J.H."/>
            <person name="Jorgensen S.L."/>
            <person name="Zaremba-Niedzwiedzka K."/>
            <person name="Martijn J."/>
            <person name="Lind A.E."/>
            <person name="van Eijk R."/>
            <person name="Schleper C."/>
            <person name="Guy L."/>
            <person name="Ettema T.J."/>
        </authorList>
    </citation>
    <scope>NUCLEOTIDE SEQUENCE</scope>
</reference>
<keyword evidence="4" id="KW-0949">S-adenosyl-L-methionine</keyword>
<dbReference type="GO" id="GO:0009007">
    <property type="term" value="F:site-specific DNA-methyltransferase (adenine-specific) activity"/>
    <property type="evidence" value="ECO:0007669"/>
    <property type="project" value="UniProtKB-EC"/>
</dbReference>
<dbReference type="GO" id="GO:0032259">
    <property type="term" value="P:methylation"/>
    <property type="evidence" value="ECO:0007669"/>
    <property type="project" value="UniProtKB-KW"/>
</dbReference>
<comment type="catalytic activity">
    <reaction evidence="7">
        <text>a 2'-deoxyadenosine in DNA + S-adenosyl-L-methionine = an N(6)-methyl-2'-deoxyadenosine in DNA + S-adenosyl-L-homocysteine + H(+)</text>
        <dbReference type="Rhea" id="RHEA:15197"/>
        <dbReference type="Rhea" id="RHEA-COMP:12418"/>
        <dbReference type="Rhea" id="RHEA-COMP:12419"/>
        <dbReference type="ChEBI" id="CHEBI:15378"/>
        <dbReference type="ChEBI" id="CHEBI:57856"/>
        <dbReference type="ChEBI" id="CHEBI:59789"/>
        <dbReference type="ChEBI" id="CHEBI:90615"/>
        <dbReference type="ChEBI" id="CHEBI:90616"/>
        <dbReference type="EC" id="2.1.1.72"/>
    </reaction>
</comment>
<dbReference type="GO" id="GO:0009307">
    <property type="term" value="P:DNA restriction-modification system"/>
    <property type="evidence" value="ECO:0007669"/>
    <property type="project" value="UniProtKB-KW"/>
</dbReference>
<evidence type="ECO:0000259" key="8">
    <source>
        <dbReference type="Pfam" id="PF07669"/>
    </source>
</evidence>
<evidence type="ECO:0000313" key="10">
    <source>
        <dbReference type="EMBL" id="KKN27465.1"/>
    </source>
</evidence>
<proteinExistence type="predicted"/>
<dbReference type="InterPro" id="IPR050953">
    <property type="entry name" value="N4_N6_ade-DNA_methylase"/>
</dbReference>
<dbReference type="PANTHER" id="PTHR33841">
    <property type="entry name" value="DNA METHYLTRANSFERASE YEEA-RELATED"/>
    <property type="match status" value="1"/>
</dbReference>
<dbReference type="PANTHER" id="PTHR33841:SF1">
    <property type="entry name" value="DNA METHYLTRANSFERASE A"/>
    <property type="match status" value="1"/>
</dbReference>
<sequence>MINKNSTEKKRINLSMSWDTLDNSTKDYFREEIRKLIEKYEKVVKDNRKGEFMEEDVKVKFLNPLLEAMGWNVRGLDEVKFEQRTLTGRTDFGLRISKYAKPVIFYEAKSFIEHLDNKRKRRGKDMTYAEIAIEDAWQMKVGWCILTNFEKFRLYFTHVRTAKEGLVYEIKYQDYLKEVNLERLWDLSKHRIENKSLYSYELKRTREDINTEVVNDLLIIREKLLKEIRSKNKLSNEELKVSIQRILDRLVIIRTAEDRGVIKFDSLNNTLSHWKDYVINQERKPFTSSLKELYRDFESVYNSKLFKKHSCEDLIIGNNILKSIILILYKYNFDLIDADILGAIYEDYLGHILEVDKNDEIGIVESRAKRKKRGIYYTPSHIVDYIVRKLFTLFFVKEPVEKVTKIRILDSACGSGSFLIKAYDILKEYYELFNKQIKRGTEKGKGIVGFSKIIPNIEKRILIDNLYGVDLDSQAVEIAVMNLILKALKKGEQLPPLLGNNIKWGNSLIKEDREELIRFYGENYSYVNAFDWDEKFPKIVRENKGFDIIIGNPPHGAKLSKEDRKFFKKNYHLTKGMINSAILFIEKSYNLLKDDGLLGLVIPKSLTFSQKWNPTRIFILKNFRILEIVDISEAFKGVLLEQILLICKKEKSSRNDYIGKSIEVFDKSKEFLIPLYLTKELDIFPVHIDTMSLRIYEKMLKCSLKLKEISQTFRGLPLQSKAVRVKTDSHIPLLKGADIRPFFNREASIFVDKKFLSKYKNKTEKMESSKIISQRIVAHVLKPKDHIIIMSNYDDEGLLSVDTVENTILTSSEYSLFYLLAFLNSKLISWYVYYFIFNRAVRTMDFDDYYIGKIPLFKASKIDQEPIIKLVQDLSKETKLLKENRVKFIEEVNKIPRLDDRSLNYYYTKLNSKDKKVIIKSNLQGNIKNLTMLEDGTWLKLKIDYEIRTDKRKEQFNDVVALKINLIDKSLRSFLNHSIVTAKIKSKKGFILRNLLKIPIPLFEKNDGENSIIIKELMKNFLESLERQKILEQKIKSLEDQINSKVYRFYNLIDEEIQYIESNFGLDSAIIKLLLKD</sequence>
<dbReference type="EMBL" id="LAZR01002635">
    <property type="protein sequence ID" value="KKN27465.1"/>
    <property type="molecule type" value="Genomic_DNA"/>
</dbReference>
<evidence type="ECO:0000256" key="1">
    <source>
        <dbReference type="ARBA" id="ARBA00011900"/>
    </source>
</evidence>
<dbReference type="SUPFAM" id="SSF53335">
    <property type="entry name" value="S-adenosyl-L-methionine-dependent methyltransferases"/>
    <property type="match status" value="1"/>
</dbReference>
<feature type="domain" description="TaqI-like C-terminal specificity" evidence="9">
    <location>
        <begin position="732"/>
        <end position="856"/>
    </location>
</feature>
<evidence type="ECO:0000259" key="9">
    <source>
        <dbReference type="Pfam" id="PF12950"/>
    </source>
</evidence>
<evidence type="ECO:0000256" key="4">
    <source>
        <dbReference type="ARBA" id="ARBA00022691"/>
    </source>
</evidence>
<dbReference type="Pfam" id="PF12950">
    <property type="entry name" value="TaqI_C"/>
    <property type="match status" value="1"/>
</dbReference>
<dbReference type="Pfam" id="PF07669">
    <property type="entry name" value="Eco57I"/>
    <property type="match status" value="1"/>
</dbReference>
<evidence type="ECO:0000256" key="3">
    <source>
        <dbReference type="ARBA" id="ARBA00022679"/>
    </source>
</evidence>
<dbReference type="AlphaFoldDB" id="A0A0F9P6G6"/>